<comment type="caution">
    <text evidence="1">The sequence shown here is derived from an EMBL/GenBank/DDBJ whole genome shotgun (WGS) entry which is preliminary data.</text>
</comment>
<proteinExistence type="predicted"/>
<evidence type="ECO:0000313" key="1">
    <source>
        <dbReference type="EMBL" id="CAG2213167.1"/>
    </source>
</evidence>
<dbReference type="AlphaFoldDB" id="A0A8S3S3P0"/>
<keyword evidence="2" id="KW-1185">Reference proteome</keyword>
<dbReference type="InterPro" id="IPR043129">
    <property type="entry name" value="ATPase_NBD"/>
</dbReference>
<dbReference type="EMBL" id="CAJPWZ010001339">
    <property type="protein sequence ID" value="CAG2213167.1"/>
    <property type="molecule type" value="Genomic_DNA"/>
</dbReference>
<evidence type="ECO:0000313" key="2">
    <source>
        <dbReference type="Proteomes" id="UP000683360"/>
    </source>
</evidence>
<dbReference type="PANTHER" id="PTHR14187:SF5">
    <property type="entry name" value="HEAT SHOCK 70 KDA PROTEIN 12A"/>
    <property type="match status" value="1"/>
</dbReference>
<dbReference type="SUPFAM" id="SSF53067">
    <property type="entry name" value="Actin-like ATPase domain"/>
    <property type="match status" value="1"/>
</dbReference>
<accession>A0A8S3S3P0</accession>
<gene>
    <name evidence="1" type="ORF">MEDL_27122</name>
</gene>
<name>A0A8S3S3P0_MYTED</name>
<dbReference type="OrthoDB" id="6157411at2759"/>
<sequence>MQSTYKDLISFTAPQKLYVKPEVFRKTFKPTIDALICHVDKLLKYPILSDLLHIIMVGGFSECELVQTAMRTNFPNRKIIIPDEAGLAVLKGAVLFGHQPNKISKRILRKTYGIQTWTEWDPELHPKSKRKELMEFIVVKTYSINLLRKVKKSRKDILIDKYLRCYILKKNHRAYNLHIR</sequence>
<dbReference type="PANTHER" id="PTHR14187">
    <property type="entry name" value="ALPHA KINASE/ELONGATION FACTOR 2 KINASE"/>
    <property type="match status" value="1"/>
</dbReference>
<organism evidence="1 2">
    <name type="scientific">Mytilus edulis</name>
    <name type="common">Blue mussel</name>
    <dbReference type="NCBI Taxonomy" id="6550"/>
    <lineage>
        <taxon>Eukaryota</taxon>
        <taxon>Metazoa</taxon>
        <taxon>Spiralia</taxon>
        <taxon>Lophotrochozoa</taxon>
        <taxon>Mollusca</taxon>
        <taxon>Bivalvia</taxon>
        <taxon>Autobranchia</taxon>
        <taxon>Pteriomorphia</taxon>
        <taxon>Mytilida</taxon>
        <taxon>Mytiloidea</taxon>
        <taxon>Mytilidae</taxon>
        <taxon>Mytilinae</taxon>
        <taxon>Mytilus</taxon>
    </lineage>
</organism>
<reference evidence="1" key="1">
    <citation type="submission" date="2021-03" db="EMBL/GenBank/DDBJ databases">
        <authorList>
            <person name="Bekaert M."/>
        </authorList>
    </citation>
    <scope>NUCLEOTIDE SEQUENCE</scope>
</reference>
<protein>
    <submittedName>
        <fullName evidence="1">Uncharacterized protein</fullName>
    </submittedName>
</protein>
<dbReference type="Proteomes" id="UP000683360">
    <property type="component" value="Unassembled WGS sequence"/>
</dbReference>